<dbReference type="Pfam" id="PF03028">
    <property type="entry name" value="Dynein_heavy"/>
    <property type="match status" value="2"/>
</dbReference>
<feature type="domain" description="Dynein heavy chain C-terminal" evidence="25">
    <location>
        <begin position="3965"/>
        <end position="4333"/>
    </location>
</feature>
<evidence type="ECO:0000256" key="16">
    <source>
        <dbReference type="SAM" id="MobiDB-lite"/>
    </source>
</evidence>
<feature type="compositionally biased region" description="Gly residues" evidence="16">
    <location>
        <begin position="233"/>
        <end position="244"/>
    </location>
</feature>
<comment type="subcellular location">
    <subcellularLocation>
        <location evidence="1">Cytoplasm</location>
        <location evidence="1">Cytoskeleton</location>
        <location evidence="1">Flagellum axoneme</location>
    </subcellularLocation>
</comment>
<feature type="region of interest" description="Disordered" evidence="16">
    <location>
        <begin position="4237"/>
        <end position="4274"/>
    </location>
</feature>
<keyword evidence="6" id="KW-0970">Cilium biogenesis/degradation</keyword>
<feature type="domain" description="Dynein heavy chain linker" evidence="18">
    <location>
        <begin position="1037"/>
        <end position="1438"/>
    </location>
</feature>
<keyword evidence="12" id="KW-0505">Motor protein</keyword>
<dbReference type="Pfam" id="PF12777">
    <property type="entry name" value="MT"/>
    <property type="match status" value="1"/>
</dbReference>
<evidence type="ECO:0000313" key="27">
    <source>
        <dbReference type="Proteomes" id="UP000815325"/>
    </source>
</evidence>
<feature type="compositionally biased region" description="Polar residues" evidence="16">
    <location>
        <begin position="215"/>
        <end position="227"/>
    </location>
</feature>
<feature type="compositionally biased region" description="Polar residues" evidence="16">
    <location>
        <begin position="2077"/>
        <end position="2087"/>
    </location>
</feature>
<dbReference type="InterPro" id="IPR004273">
    <property type="entry name" value="Dynein_heavy_D6_P-loop"/>
</dbReference>
<dbReference type="Pfam" id="PF18199">
    <property type="entry name" value="Dynein_C"/>
    <property type="match status" value="1"/>
</dbReference>
<feature type="domain" description="Dynein heavy chain region D6 P-loop" evidence="17">
    <location>
        <begin position="3680"/>
        <end position="3754"/>
    </location>
</feature>
<evidence type="ECO:0000256" key="12">
    <source>
        <dbReference type="ARBA" id="ARBA00023175"/>
    </source>
</evidence>
<evidence type="ECO:0000256" key="1">
    <source>
        <dbReference type="ARBA" id="ARBA00004611"/>
    </source>
</evidence>
<dbReference type="InterPro" id="IPR041228">
    <property type="entry name" value="Dynein_C"/>
</dbReference>
<keyword evidence="13" id="KW-0206">Cytoskeleton</keyword>
<evidence type="ECO:0000259" key="20">
    <source>
        <dbReference type="Pfam" id="PF12777"/>
    </source>
</evidence>
<dbReference type="Gene3D" id="1.20.920.20">
    <property type="match status" value="2"/>
</dbReference>
<comment type="similarity">
    <text evidence="2">Belongs to the dynein heavy chain family.</text>
</comment>
<feature type="domain" description="Dynein heavy chain hydrolytic ATP-binding dynein motor region" evidence="19">
    <location>
        <begin position="1572"/>
        <end position="1898"/>
    </location>
</feature>
<protein>
    <submittedName>
        <fullName evidence="26">Dynein heavy chain</fullName>
    </submittedName>
</protein>
<dbReference type="InterPro" id="IPR041466">
    <property type="entry name" value="Dynein_AAA5_ext"/>
</dbReference>
<dbReference type="Proteomes" id="UP000815325">
    <property type="component" value="Unassembled WGS sequence"/>
</dbReference>
<evidence type="ECO:0000256" key="2">
    <source>
        <dbReference type="ARBA" id="ARBA00008887"/>
    </source>
</evidence>
<evidence type="ECO:0000256" key="11">
    <source>
        <dbReference type="ARBA" id="ARBA00023069"/>
    </source>
</evidence>
<dbReference type="Gene3D" id="3.10.490.20">
    <property type="match status" value="1"/>
</dbReference>
<dbReference type="InterPro" id="IPR024317">
    <property type="entry name" value="Dynein_heavy_chain_D4_dom"/>
</dbReference>
<feature type="coiled-coil region" evidence="15">
    <location>
        <begin position="3342"/>
        <end position="3369"/>
    </location>
</feature>
<keyword evidence="14" id="KW-0966">Cell projection</keyword>
<dbReference type="Gene3D" id="1.20.140.100">
    <property type="entry name" value="Dynein heavy chain, N-terminal domain 2"/>
    <property type="match status" value="1"/>
</dbReference>
<evidence type="ECO:0000256" key="9">
    <source>
        <dbReference type="ARBA" id="ARBA00023017"/>
    </source>
</evidence>
<dbReference type="InterPro" id="IPR013602">
    <property type="entry name" value="Dynein_heavy_linker"/>
</dbReference>
<dbReference type="Pfam" id="PF08393">
    <property type="entry name" value="DHC_N2"/>
    <property type="match status" value="1"/>
</dbReference>
<keyword evidence="5" id="KW-0547">Nucleotide-binding</keyword>
<feature type="compositionally biased region" description="Basic and acidic residues" evidence="16">
    <location>
        <begin position="265"/>
        <end position="277"/>
    </location>
</feature>
<dbReference type="PANTHER" id="PTHR22878:SF68">
    <property type="entry name" value="DYNEIN HEAVY CHAIN 6, AXONEMAL-LIKE"/>
    <property type="match status" value="1"/>
</dbReference>
<feature type="region of interest" description="Disordered" evidence="16">
    <location>
        <begin position="158"/>
        <end position="284"/>
    </location>
</feature>
<evidence type="ECO:0000256" key="10">
    <source>
        <dbReference type="ARBA" id="ARBA00023054"/>
    </source>
</evidence>
<keyword evidence="3" id="KW-0963">Cytoplasm</keyword>
<evidence type="ECO:0000256" key="8">
    <source>
        <dbReference type="ARBA" id="ARBA00022846"/>
    </source>
</evidence>
<evidence type="ECO:0000259" key="25">
    <source>
        <dbReference type="Pfam" id="PF18199"/>
    </source>
</evidence>
<keyword evidence="11" id="KW-0969">Cilium</keyword>
<sequence length="4337" mass="483041">MTHGDVNEKPQEKHVLRSGLYLGPQNPVDKARPGPAAAAPHVPLASSRPPSAMQTPAKRPLTANPASAIAKRPHSKTGPAPPVDPGRFLAEAYVSGTPPLINNAPLPKPPTASTLLHGFPFGGASPASTGKFTAKPGVYQRPPSAVHGASSLLTRTTRGVGMGELPPSTPGSNGRPISALPSAPPYPAAGTVAGGMSRIASRPGRPFGGKHLPSDQGNGVATQSPLSSPHKPGLGGTLGNGAGGASAAMAKPPTSSTQPLSAGRPDSRGTTKYEHSFQPRGVNPRMRMADPVVAAPERDNGSIEDDLANLERQREEFAAEVAVRVRKWYQLLQVFKKQPDSVEFVYLANAAPDSIHFNPYNLEVVPHAEIRGATDYYTMSSQGVTHFWQDCTEFQPLESFERDYFLYAQTMRLRLFRQFRMWKAFKVWRRSVAVRKATVARQVLSKNLFILHPVFREAILKIRAACDELSAQKLHALSPGEPPISLDTFLARHRSQAESMLRMLHDFSRGVVHTTQDACFRAIELMEQTLLASKDNASSAGSKLASAAATSVRLAVVRATHMAEDAQFSYAINAARRSEKRRVHNFVRLLDYMVCNALHVLLVSSTSDMLQAFTPSSPPDVEEAAKHAQGIGMPTPGPSSPASKRAGSPAGFDGDSRAEEEQEDPLMLLGLQKAEWGGPLLKLQVLLKEVNPNPSEDGRGLSEDGSITLPEPKRTGVGWSLPPDAGSKEVLVLHPVPLAFHNVVMEVQDGFVSQVQVVRRLLLHEKLKDYMEQPLDSNDCVDIEGFESIIVGDEHRLVVQELARRLKDAFEKAEQLRDKFEPFRDMDHFRRQLRDIRKIQPKQELGILVLHLEEMLHSFLPSPNRCLEAITRLLPKLTAERYTEFIDKVHSATTKLQQAPSTVEELADYLEVTSFVDLMYEYGIPIPDIQAASYATMDSDYTALRDAMWSADASRDALIHRFNVDLENQVVALSKEVMDVRLAAQHEMILDDESSPEQVMELTRGLLERVAALQAEAEKINKFHRMFKLRETKFQDLADCCEDVKLRHSLWESRVAWDRDTQAWLATPLNEIDGEALEHAVTRFNKQVYKLERGLEPNKVVPKLRESLNLWREFYPVVQNLTNPDLKDRHWTKLIDVMGEYLDRGDSLTLQTLLNIKIIERKDTVMLISTEATQEASLEAMLDKINEKWRFTEFTINNYKELKDTYILGGVDEVLMVLEDCMVAVATISSSRFVGGIRHEVEKTEKALRLFSDTMDEWLECQRQWLYLETIFNAQDIQKQLPGEYKAFALVDRQFKEIMRKAKDRPNAMQAATAPGVFEAFKRCNDTLETIQKNLEDYLETKRVSFPRFYFLSNDELLEILSQTRNVQAVQPHLQKCFDGIRCLDFGDDPKSISIYAMVSGEGERVPLGSSLKARGAVENWLTQVESNMRLSIKAAARQGVKSYPTMRRTDWVQENPAQLVIVVSNIFWCKSVEECLSGPGPINSLSTLLGDLVNALRDLISLVRGRLSSLLRKSLGALITVDVHNRDIVESLIHTKVCKASEFGWQMQLRYEYETEAEQVAILQVNTRFNYGWEYLGAQPRLVVTPMTDRCYMTLTGALHMRLGGAPAGPAGTGKTETTKDLSKALGIQCVVFNCGENLDFRFMGKFFSGLAQCGAWACFDEFNRIDIEVLSVVAQQLLAIQNALKSGLERFRFEAREIRLIHTCGVFITMNPGYAGRTDLPDNLKALFRPMSMMIPDYALVAEVMLFSEGFEDAKNLSRKMVQLYKLASEQLSQQDHYDFGMRALKSVLVMAGALKRSNPDLSEDIVLIRAIRDSNIPKFLSEDARLFNAIVGDLFPGVTIPVTDYGALQLAVDSACSHAGLQPVPSFSTKVIQLYETFNVRFGVMLVGPAGGGKTRCYQTLKIAMTQLRKDGNPDPNYQTVHTAVLNPKSIKMGELYGEYNVLTNEWQDGLASCIIRACVAESTNDDRRWVVFDGPVDAIWVENMNTVLDDNCTLCLPNAERIKLNPVTMRMLFEVADLAVASPATVSRCGMVYVPPDCVGWKPYVKSWLATLTSVHGLVADENQQNLQAMESSFAASRRNSTVNDKEGAAGKGDEDAPDEPPSDDADGSADMQEGVPATAAAMAAQSSMYQPELLQFIYELFERFLDPMLAFSRANCSEAIPSSDINLVTSVAQIFTALTHPSKGMVLTGEVDDSTKYAIQYAFAFAAVWGIGGNMSSGSWDKWDPFVRELFEGTANYPGGSGTVFDYFQDPKKNYMFSHWDDLVPNFVYQPALPYFQILVPTTDTTRYAFLLKTCLEVEHSVLFTGASGTGKSAVFLDTLSRMADDEYGTVDTDDGKDATSLGASTVHTRNAASETNLSIAPEKPRKTVMPVVINFSAQTSSAATQVMIESKLERKRKQRYGPPAGRHVVLFVDDVNMPMRDAYGSQPPLELLRQLQDFGGFYDRKKLEWMGIQDTTLCAACGPPGGGRQEVSSRFLRHFTLLNLPPPSELIMRHIFSTILSGFFDTFFNADVKNRMIKPMVGSAIEVYLRIASELLPTPAKSHYTFNLRDVSKVFQGILDIRPGQCPEPRVTLMRLWVHENMRVFHDRLTCKEDKDYFKAMLYEMLKSKFEVREEYDAIFGHGNEIMFGDYLQMGVPKDKRVYEEVGQDFSKVTSVMGQYMEDYNMEHTAPLHLVFFMDAVQHISRIARILRQPRGSAMLVGVGGSGKQSLTRFAAFISETQCFSIELTRNFGLTEFRESIKKLYKIAGVEGRHVAFLFTDNHIVNESFVEDINNMLNSGEVTGLFPADERERIYSEIRPWINEHGVAETRDAMWAAFINRVRDNLHIVLAMSPVGESFRARCRQFPSLISCCTIDWFSPWPAEALKSVSIRFLETQEMALARDRLLNGLAKLQETNIVVDRMQTELNELQPVLAEKTKDTQRLLVQRKQRHTAAAGAEKADWDTAKRVLGDNGFIKRLVEFDKDNLSEKSVRLLKRIIEDPQFTPDQVAKQSKAAMSMCLWVRAIDTYAKVSKVVEPKRLRLREAQIALDGMNAAFAAKREQLQQIEKKVDDLQTQLQTTQTELSNLQQQADLSSKRLGRAAKLISALGDESVRWRSTADDLGEKMLLLVGDVFLSAACISYTGAFTGPYRNALISSWVQNCAERDIPVSKNFSLQATLSSSVEIREWNLQGLPTDSLSMDNGILVTRGSRWPLMVDPQDQANRWVKAMESKNGLRSLRVTDANILRTLENCVRVGSPVLLEDVGESLEPSLDPLLLKQTFMQGTRTLIRLGDTDVDYDPQFRFYMTTKIPNPHYLPEVCIKVNLINFTVTRKGLEDQLLGDVVRKERPDLEEMKDRLVVSISNDKRQLAELEDKVLKLLRESQGNILDDEVLINVLNTSKTTSGQINTRMRDAEDTERAINTAREVYRTVPVRGSILYFVIADLAGIDPMYQYSLSYFASLFNQCISAAAPSSDLPTRLESLLNYITEFMYKMVCRGLFEAHKGIFSFLIASAIQRDAGIVPPDLWSLLLRGSAAGAHMSDKPQPPTMRWLSPQGWDAIKELQAAASSLLPDDRLLNCMKSKGDVWRTVSEANEPWACPELMALLEQDLGLPLSGHGKGAKGATTQRRSQEGLQALQASAAVVPFLVLLLVRILAEDKLTGAVQRYVASVLGPQYNESPSSSLLEVYKDSSAATPIIFILSQGADPTSQLARFGEGMGHVIGKHTPCARCVTDFLDPLLVLTLQNCHLARSWMPRLERIVEDLQLRFHKQEQIRAAAEEEGGLDRQDSNAESDEGKGDAESMNDAMSMRSQADRPENKLDVHPEFRLWLTSMPAPHFPVPVLQNGIKITQEPPKGVRANLLRTYHEMPRDLLDPPSSLPQAPAWRKLVFSVAFFHAIVQERRKFGPLGWNIPYEFNTGDLECALKTLSMFLEPALDKSIPWEALTYVTGQINYGGRVTDDNDRRLLMCTLSQFYRREEARRVLDAVLAIQPRLAPSANGAGVKSSETLALEVASGIEEQLPEPLLLSSASSVRSPFALLPTGHDNSLGTVLKQEIDRFNNLLGVLKRSCAELQRAVKGLAIMSPALEDMAASLINNQVPNLWSRVAYPSLKPLAAWVADFRMRMAFMESWLVDGEPSSFWISGLFFPQGFLTAVLQNHARKTGLPIDRFTFSFKVLRVPGGAARQLAKEAMAAGKKPDSFSWTPATQPAEGVYVHGLFLEGARWDEAGGTLCEARAREMTCQMPPIHFLPTDISSQQGHPQGAPNQQDSDGTQGAGAGVSKEGASTQGHMQQPVCYECPLYKTSVRAGVLSTTGQSTNFVLHIRLPLPAGVQPEKPIMQGVAALCALTY</sequence>
<dbReference type="InterPro" id="IPR042222">
    <property type="entry name" value="Dynein_2_N"/>
</dbReference>
<dbReference type="Pfam" id="PF12775">
    <property type="entry name" value="AAA_7"/>
    <property type="match status" value="2"/>
</dbReference>
<dbReference type="PANTHER" id="PTHR22878">
    <property type="entry name" value="DYNEIN HEAVY CHAIN 6, AXONEMAL-LIKE-RELATED"/>
    <property type="match status" value="1"/>
</dbReference>
<dbReference type="Gene3D" id="3.20.180.20">
    <property type="entry name" value="Dynein heavy chain, N-terminal domain 2"/>
    <property type="match status" value="1"/>
</dbReference>
<dbReference type="Gene3D" id="1.10.287.2620">
    <property type="match status" value="1"/>
</dbReference>
<dbReference type="InterPro" id="IPR026983">
    <property type="entry name" value="DHC"/>
</dbReference>
<dbReference type="Pfam" id="PF12781">
    <property type="entry name" value="AAA_9"/>
    <property type="match status" value="1"/>
</dbReference>
<feature type="region of interest" description="Disordered" evidence="16">
    <location>
        <begin position="3765"/>
        <end position="3804"/>
    </location>
</feature>
<dbReference type="Gene3D" id="1.10.472.130">
    <property type="match status" value="1"/>
</dbReference>
<dbReference type="Gene3D" id="1.10.8.720">
    <property type="entry name" value="Region D6 of dynein motor"/>
    <property type="match status" value="1"/>
</dbReference>
<reference evidence="26" key="1">
    <citation type="submission" date="2017-08" db="EMBL/GenBank/DDBJ databases">
        <authorList>
            <person name="Polle J.E."/>
            <person name="Barry K."/>
            <person name="Cushman J."/>
            <person name="Schmutz J."/>
            <person name="Tran D."/>
            <person name="Hathwaick L.T."/>
            <person name="Yim W.C."/>
            <person name="Jenkins J."/>
            <person name="Mckie-Krisberg Z.M."/>
            <person name="Prochnik S."/>
            <person name="Lindquist E."/>
            <person name="Dockter R.B."/>
            <person name="Adam C."/>
            <person name="Molina H."/>
            <person name="Bunkerborg J."/>
            <person name="Jin E."/>
            <person name="Buchheim M."/>
            <person name="Magnuson J."/>
        </authorList>
    </citation>
    <scope>NUCLEOTIDE SEQUENCE</scope>
    <source>
        <strain evidence="26">CCAP 19/18</strain>
    </source>
</reference>
<keyword evidence="8" id="KW-0282">Flagellum</keyword>
<feature type="domain" description="Dynein heavy chain coiled coil stalk" evidence="20">
    <location>
        <begin position="2948"/>
        <end position="3143"/>
    </location>
</feature>
<evidence type="ECO:0000259" key="17">
    <source>
        <dbReference type="Pfam" id="PF03028"/>
    </source>
</evidence>
<feature type="region of interest" description="Disordered" evidence="16">
    <location>
        <begin position="692"/>
        <end position="715"/>
    </location>
</feature>
<accession>A0ABQ7GLQ7</accession>
<dbReference type="InterPro" id="IPR027417">
    <property type="entry name" value="P-loop_NTPase"/>
</dbReference>
<dbReference type="EMBL" id="MU069701">
    <property type="protein sequence ID" value="KAF5835531.1"/>
    <property type="molecule type" value="Genomic_DNA"/>
</dbReference>
<comment type="caution">
    <text evidence="26">The sequence shown here is derived from an EMBL/GenBank/DDBJ whole genome shotgun (WGS) entry which is preliminary data.</text>
</comment>
<dbReference type="InterPro" id="IPR024743">
    <property type="entry name" value="Dynein_HC_stalk"/>
</dbReference>
<evidence type="ECO:0000259" key="24">
    <source>
        <dbReference type="Pfam" id="PF17857"/>
    </source>
</evidence>
<dbReference type="Gene3D" id="1.10.8.1220">
    <property type="match status" value="1"/>
</dbReference>
<feature type="compositionally biased region" description="Basic and acidic residues" evidence="16">
    <location>
        <begin position="3770"/>
        <end position="3787"/>
    </location>
</feature>
<evidence type="ECO:0000313" key="26">
    <source>
        <dbReference type="EMBL" id="KAF5835531.1"/>
    </source>
</evidence>
<keyword evidence="9" id="KW-0243">Dynein</keyword>
<evidence type="ECO:0000256" key="4">
    <source>
        <dbReference type="ARBA" id="ARBA00022701"/>
    </source>
</evidence>
<feature type="compositionally biased region" description="Basic and acidic residues" evidence="16">
    <location>
        <begin position="1"/>
        <end position="15"/>
    </location>
</feature>
<evidence type="ECO:0000256" key="13">
    <source>
        <dbReference type="ARBA" id="ARBA00023212"/>
    </source>
</evidence>
<feature type="region of interest" description="Disordered" evidence="16">
    <location>
        <begin position="2077"/>
        <end position="2116"/>
    </location>
</feature>
<gene>
    <name evidence="26" type="ORF">DUNSADRAFT_7270</name>
</gene>
<keyword evidence="10 15" id="KW-0175">Coiled coil</keyword>
<evidence type="ECO:0000256" key="7">
    <source>
        <dbReference type="ARBA" id="ARBA00022840"/>
    </source>
</evidence>
<evidence type="ECO:0000256" key="14">
    <source>
        <dbReference type="ARBA" id="ARBA00023273"/>
    </source>
</evidence>
<dbReference type="SUPFAM" id="SSF52540">
    <property type="entry name" value="P-loop containing nucleoside triphosphate hydrolases"/>
    <property type="match status" value="4"/>
</dbReference>
<name>A0ABQ7GLQ7_DUNSA</name>
<keyword evidence="7" id="KW-0067">ATP-binding</keyword>
<evidence type="ECO:0000256" key="3">
    <source>
        <dbReference type="ARBA" id="ARBA00022490"/>
    </source>
</evidence>
<evidence type="ECO:0000256" key="5">
    <source>
        <dbReference type="ARBA" id="ARBA00022741"/>
    </source>
</evidence>
<feature type="region of interest" description="Disordered" evidence="16">
    <location>
        <begin position="614"/>
        <end position="662"/>
    </location>
</feature>
<dbReference type="Pfam" id="PF17857">
    <property type="entry name" value="AAA_lid_1"/>
    <property type="match status" value="1"/>
</dbReference>
<keyword evidence="4" id="KW-0493">Microtubule</keyword>
<feature type="domain" description="Dynein heavy chain ATP-binding dynein motor region" evidence="22">
    <location>
        <begin position="3173"/>
        <end position="3394"/>
    </location>
</feature>
<dbReference type="InterPro" id="IPR043160">
    <property type="entry name" value="Dynein_C_barrel"/>
</dbReference>
<dbReference type="Gene3D" id="3.40.50.300">
    <property type="entry name" value="P-loop containing nucleotide triphosphate hydrolases"/>
    <property type="match status" value="5"/>
</dbReference>
<evidence type="ECO:0000259" key="18">
    <source>
        <dbReference type="Pfam" id="PF08393"/>
    </source>
</evidence>
<evidence type="ECO:0000259" key="23">
    <source>
        <dbReference type="Pfam" id="PF17852"/>
    </source>
</evidence>
<evidence type="ECO:0000259" key="22">
    <source>
        <dbReference type="Pfam" id="PF12781"/>
    </source>
</evidence>
<dbReference type="InterPro" id="IPR035706">
    <property type="entry name" value="AAA_9"/>
</dbReference>
<dbReference type="Gene3D" id="1.20.58.1120">
    <property type="match status" value="1"/>
</dbReference>
<evidence type="ECO:0000256" key="15">
    <source>
        <dbReference type="SAM" id="Coils"/>
    </source>
</evidence>
<dbReference type="InterPro" id="IPR035699">
    <property type="entry name" value="AAA_6"/>
</dbReference>
<dbReference type="InterPro" id="IPR041589">
    <property type="entry name" value="DNAH3_AAA_lid_1"/>
</dbReference>
<dbReference type="Pfam" id="PF12774">
    <property type="entry name" value="AAA_6"/>
    <property type="match status" value="1"/>
</dbReference>
<dbReference type="Gene3D" id="1.20.1270.280">
    <property type="match status" value="1"/>
</dbReference>
<organism evidence="26 27">
    <name type="scientific">Dunaliella salina</name>
    <name type="common">Green alga</name>
    <name type="synonym">Protococcus salinus</name>
    <dbReference type="NCBI Taxonomy" id="3046"/>
    <lineage>
        <taxon>Eukaryota</taxon>
        <taxon>Viridiplantae</taxon>
        <taxon>Chlorophyta</taxon>
        <taxon>core chlorophytes</taxon>
        <taxon>Chlorophyceae</taxon>
        <taxon>CS clade</taxon>
        <taxon>Chlamydomonadales</taxon>
        <taxon>Dunaliellaceae</taxon>
        <taxon>Dunaliella</taxon>
    </lineage>
</organism>
<feature type="domain" description="Dynein heavy chain region D6 P-loop" evidence="17">
    <location>
        <begin position="3806"/>
        <end position="3837"/>
    </location>
</feature>
<feature type="compositionally biased region" description="Polar residues" evidence="16">
    <location>
        <begin position="4240"/>
        <end position="4260"/>
    </location>
</feature>
<feature type="domain" description="Dynein heavy chain AAA module D4" evidence="21">
    <location>
        <begin position="2678"/>
        <end position="2886"/>
    </location>
</feature>
<proteinExistence type="inferred from homology"/>
<dbReference type="InterPro" id="IPR042228">
    <property type="entry name" value="Dynein_linker_3"/>
</dbReference>
<dbReference type="Pfam" id="PF17852">
    <property type="entry name" value="Dynein_AAA_lid"/>
    <property type="match status" value="1"/>
</dbReference>
<feature type="compositionally biased region" description="Basic and acidic residues" evidence="16">
    <location>
        <begin position="2088"/>
        <end position="2099"/>
    </location>
</feature>
<dbReference type="Gene3D" id="1.10.8.710">
    <property type="match status" value="1"/>
</dbReference>
<keyword evidence="27" id="KW-1185">Reference proteome</keyword>
<feature type="domain" description="Dynein heavy chain AAA 5 extension" evidence="23">
    <location>
        <begin position="2143"/>
        <end position="2267"/>
    </location>
</feature>
<dbReference type="InterPro" id="IPR042219">
    <property type="entry name" value="AAA_lid_11_sf"/>
</dbReference>
<dbReference type="Gene3D" id="1.20.920.30">
    <property type="match status" value="1"/>
</dbReference>
<evidence type="ECO:0000256" key="6">
    <source>
        <dbReference type="ARBA" id="ARBA00022794"/>
    </source>
</evidence>
<feature type="domain" description="Dynein heavy chain 3 AAA+ lid" evidence="24">
    <location>
        <begin position="2527"/>
        <end position="2617"/>
    </location>
</feature>
<evidence type="ECO:0000259" key="19">
    <source>
        <dbReference type="Pfam" id="PF12774"/>
    </source>
</evidence>
<evidence type="ECO:0000259" key="21">
    <source>
        <dbReference type="Pfam" id="PF12780"/>
    </source>
</evidence>
<feature type="region of interest" description="Disordered" evidence="16">
    <location>
        <begin position="1"/>
        <end position="84"/>
    </location>
</feature>
<dbReference type="InterPro" id="IPR043157">
    <property type="entry name" value="Dynein_AAA1S"/>
</dbReference>
<feature type="coiled-coil region" evidence="15">
    <location>
        <begin position="3036"/>
        <end position="3084"/>
    </location>
</feature>
<feature type="compositionally biased region" description="Acidic residues" evidence="16">
    <location>
        <begin position="2100"/>
        <end position="2112"/>
    </location>
</feature>
<dbReference type="Gene3D" id="6.10.140.1060">
    <property type="match status" value="1"/>
</dbReference>
<dbReference type="Pfam" id="PF12780">
    <property type="entry name" value="AAA_8"/>
    <property type="match status" value="1"/>
</dbReference>